<organism>
    <name type="scientific">Pediculus humanus subsp. corporis</name>
    <name type="common">Body louse</name>
    <dbReference type="NCBI Taxonomy" id="121224"/>
    <lineage>
        <taxon>Eukaryota</taxon>
        <taxon>Metazoa</taxon>
        <taxon>Ecdysozoa</taxon>
        <taxon>Arthropoda</taxon>
        <taxon>Hexapoda</taxon>
        <taxon>Insecta</taxon>
        <taxon>Pterygota</taxon>
        <taxon>Neoptera</taxon>
        <taxon>Paraneoptera</taxon>
        <taxon>Psocodea</taxon>
        <taxon>Troctomorpha</taxon>
        <taxon>Phthiraptera</taxon>
        <taxon>Anoplura</taxon>
        <taxon>Pediculidae</taxon>
        <taxon>Pediculus</taxon>
    </lineage>
</organism>
<evidence type="ECO:0000313" key="1">
    <source>
        <dbReference type="EMBL" id="EEB19232.1"/>
    </source>
</evidence>
<dbReference type="GeneID" id="8234751"/>
<accession>E0W0S6</accession>
<gene>
    <name evidence="2" type="primary">8234751</name>
    <name evidence="1" type="ORF">Phum_PHUM562880</name>
</gene>
<dbReference type="EnsemblMetazoa" id="PHUM562880-RA">
    <property type="protein sequence ID" value="PHUM562880-PA"/>
    <property type="gene ID" value="PHUM562880"/>
</dbReference>
<dbReference type="KEGG" id="phu:Phum_PHUM562880"/>
<dbReference type="CTD" id="8234751"/>
<reference evidence="1" key="1">
    <citation type="submission" date="2007-04" db="EMBL/GenBank/DDBJ databases">
        <title>Annotation of Pediculus humanus corporis strain USDA.</title>
        <authorList>
            <person name="Kirkness E."/>
            <person name="Hannick L."/>
            <person name="Hass B."/>
            <person name="Bruggner R."/>
            <person name="Lawson D."/>
            <person name="Bidwell S."/>
            <person name="Joardar V."/>
            <person name="Caler E."/>
            <person name="Walenz B."/>
            <person name="Inman J."/>
            <person name="Schobel S."/>
            <person name="Galinsky K."/>
            <person name="Amedeo P."/>
            <person name="Strausberg R."/>
        </authorList>
    </citation>
    <scope>NUCLEOTIDE SEQUENCE</scope>
    <source>
        <strain evidence="1">USDA</strain>
    </source>
</reference>
<dbReference type="Proteomes" id="UP000009046">
    <property type="component" value="Unassembled WGS sequence"/>
</dbReference>
<dbReference type="InParanoid" id="E0W0S6"/>
<protein>
    <submittedName>
        <fullName evidence="1 2">Uncharacterized protein</fullName>
    </submittedName>
</protein>
<dbReference type="AlphaFoldDB" id="E0W0S6"/>
<dbReference type="RefSeq" id="XP_002431970.1">
    <property type="nucleotide sequence ID" value="XM_002431925.1"/>
</dbReference>
<sequence length="154" mass="17909">MTSLREKKNDEKKHRRDDGIEIVEIIKNYPSKGKWISPMDANKRKRLKEEEENGFYKNHNPEEPFTSYEFGRSSSVISLDYGLVSPSRKKNWFSPPQRIERALNREWSPGRVIDRPNPENSPGNWISIKESCQQQSPPMAAGCFTLRTEPKTIS</sequence>
<reference evidence="1" key="2">
    <citation type="submission" date="2007-04" db="EMBL/GenBank/DDBJ databases">
        <title>The genome of the human body louse.</title>
        <authorList>
            <consortium name="The Human Body Louse Genome Consortium"/>
            <person name="Kirkness E."/>
            <person name="Walenz B."/>
            <person name="Hass B."/>
            <person name="Bruggner R."/>
            <person name="Strausberg R."/>
        </authorList>
    </citation>
    <scope>NUCLEOTIDE SEQUENCE</scope>
    <source>
        <strain evidence="1">USDA</strain>
    </source>
</reference>
<dbReference type="EMBL" id="AAZO01006836">
    <property type="status" value="NOT_ANNOTATED_CDS"/>
    <property type="molecule type" value="Genomic_DNA"/>
</dbReference>
<evidence type="ECO:0000313" key="2">
    <source>
        <dbReference type="EnsemblMetazoa" id="PHUM562880-PA"/>
    </source>
</evidence>
<dbReference type="EMBL" id="DS235862">
    <property type="protein sequence ID" value="EEB19232.1"/>
    <property type="molecule type" value="Genomic_DNA"/>
</dbReference>
<name>E0W0S6_PEDHC</name>
<proteinExistence type="predicted"/>
<dbReference type="HOGENOM" id="CLU_1706378_0_0_1"/>
<reference evidence="2" key="3">
    <citation type="submission" date="2021-02" db="UniProtKB">
        <authorList>
            <consortium name="EnsemblMetazoa"/>
        </authorList>
    </citation>
    <scope>IDENTIFICATION</scope>
    <source>
        <strain evidence="2">USDA</strain>
    </source>
</reference>
<evidence type="ECO:0000313" key="3">
    <source>
        <dbReference type="Proteomes" id="UP000009046"/>
    </source>
</evidence>
<keyword evidence="3" id="KW-1185">Reference proteome</keyword>
<dbReference type="VEuPathDB" id="VectorBase:PHUM562880"/>